<evidence type="ECO:0000313" key="3">
    <source>
        <dbReference type="Proteomes" id="UP000250123"/>
    </source>
</evidence>
<protein>
    <recommendedName>
        <fullName evidence="1">Peptidase M28 domain-containing protein</fullName>
    </recommendedName>
</protein>
<dbReference type="Gene3D" id="3.40.630.10">
    <property type="entry name" value="Zn peptidases"/>
    <property type="match status" value="1"/>
</dbReference>
<proteinExistence type="predicted"/>
<accession>A0A330M4U6</accession>
<dbReference type="Proteomes" id="UP000250123">
    <property type="component" value="Chromosome SHEWBE"/>
</dbReference>
<sequence length="56" mass="6113">MPFKRDILFTSFTAEETGLIGAQHFAQNPPVATKNIVAFLNIDGMNVNDGVDYILG</sequence>
<gene>
    <name evidence="2" type="ORF">SHEWBE_3195</name>
</gene>
<dbReference type="EMBL" id="LS483452">
    <property type="protein sequence ID" value="SQH77158.1"/>
    <property type="molecule type" value="Genomic_DNA"/>
</dbReference>
<dbReference type="KEGG" id="sbk:SHEWBE_3195"/>
<dbReference type="InterPro" id="IPR007484">
    <property type="entry name" value="Peptidase_M28"/>
</dbReference>
<dbReference type="AlphaFoldDB" id="A0A330M4U6"/>
<evidence type="ECO:0000313" key="2">
    <source>
        <dbReference type="EMBL" id="SQH77158.1"/>
    </source>
</evidence>
<evidence type="ECO:0000259" key="1">
    <source>
        <dbReference type="Pfam" id="PF04389"/>
    </source>
</evidence>
<organism evidence="2 3">
    <name type="scientific">Shewanella benthica</name>
    <dbReference type="NCBI Taxonomy" id="43661"/>
    <lineage>
        <taxon>Bacteria</taxon>
        <taxon>Pseudomonadati</taxon>
        <taxon>Pseudomonadota</taxon>
        <taxon>Gammaproteobacteria</taxon>
        <taxon>Alteromonadales</taxon>
        <taxon>Shewanellaceae</taxon>
        <taxon>Shewanella</taxon>
    </lineage>
</organism>
<dbReference type="SUPFAM" id="SSF53187">
    <property type="entry name" value="Zn-dependent exopeptidases"/>
    <property type="match status" value="1"/>
</dbReference>
<dbReference type="Pfam" id="PF04389">
    <property type="entry name" value="Peptidase_M28"/>
    <property type="match status" value="1"/>
</dbReference>
<feature type="domain" description="Peptidase M28" evidence="1">
    <location>
        <begin position="3"/>
        <end position="50"/>
    </location>
</feature>
<name>A0A330M4U6_9GAMM</name>
<reference evidence="3" key="1">
    <citation type="submission" date="2018-06" db="EMBL/GenBank/DDBJ databases">
        <authorList>
            <person name="Cea G.-C."/>
            <person name="William W."/>
        </authorList>
    </citation>
    <scope>NUCLEOTIDE SEQUENCE [LARGE SCALE GENOMIC DNA]</scope>
    <source>
        <strain evidence="3">DB21MT-2</strain>
    </source>
</reference>